<keyword evidence="4" id="KW-1185">Reference proteome</keyword>
<keyword evidence="1" id="KW-0285">Flavoprotein</keyword>
<dbReference type="GO" id="GO:0010181">
    <property type="term" value="F:FMN binding"/>
    <property type="evidence" value="ECO:0007669"/>
    <property type="project" value="InterPro"/>
</dbReference>
<name>M2YD13_9MICC</name>
<dbReference type="PANTHER" id="PTHR19384">
    <property type="entry name" value="NITRIC OXIDE SYNTHASE-RELATED"/>
    <property type="match status" value="1"/>
</dbReference>
<dbReference type="Pfam" id="PF00258">
    <property type="entry name" value="Flavodoxin_1"/>
    <property type="match status" value="1"/>
</dbReference>
<evidence type="ECO:0000313" key="3">
    <source>
        <dbReference type="EMBL" id="EME36514.1"/>
    </source>
</evidence>
<dbReference type="GO" id="GO:0050660">
    <property type="term" value="F:flavin adenine dinucleotide binding"/>
    <property type="evidence" value="ECO:0007669"/>
    <property type="project" value="TreeGrafter"/>
</dbReference>
<organism evidence="3 4">
    <name type="scientific">Kocuria palustris PEL</name>
    <dbReference type="NCBI Taxonomy" id="1236550"/>
    <lineage>
        <taxon>Bacteria</taxon>
        <taxon>Bacillati</taxon>
        <taxon>Actinomycetota</taxon>
        <taxon>Actinomycetes</taxon>
        <taxon>Micrococcales</taxon>
        <taxon>Micrococcaceae</taxon>
        <taxon>Kocuria</taxon>
    </lineage>
</organism>
<dbReference type="InterPro" id="IPR001094">
    <property type="entry name" value="Flavdoxin-like"/>
</dbReference>
<dbReference type="EMBL" id="ANHZ02000013">
    <property type="protein sequence ID" value="EME36514.1"/>
    <property type="molecule type" value="Genomic_DNA"/>
</dbReference>
<dbReference type="GO" id="GO:0016491">
    <property type="term" value="F:oxidoreductase activity"/>
    <property type="evidence" value="ECO:0007669"/>
    <property type="project" value="TreeGrafter"/>
</dbReference>
<dbReference type="RefSeq" id="WP_006214780.1">
    <property type="nucleotide sequence ID" value="NZ_ANHZ02000013.1"/>
</dbReference>
<dbReference type="InterPro" id="IPR029039">
    <property type="entry name" value="Flavoprotein-like_sf"/>
</dbReference>
<sequence length="215" mass="22684">MATTGLLWAVHHDFLRYMSRIEDGQVAAVDGAQQLPDTDAAAPTRTRRASPEGLPKLSIVFGTESGNAELVAEELGAALSEHLDVTVRDIASLDAQDPASALELEVPHLMICSTYGDGELPVSARPFCQALREQAPSLEGLRYAVFGLGDHSYHATYSRGGEIQDETLRACGAQRVGEFGRHDAAAAIPPHDAARAWAQGAVEELTGVAQALGGG</sequence>
<proteinExistence type="predicted"/>
<dbReference type="GO" id="GO:0005829">
    <property type="term" value="C:cytosol"/>
    <property type="evidence" value="ECO:0007669"/>
    <property type="project" value="TreeGrafter"/>
</dbReference>
<dbReference type="Gene3D" id="3.40.50.360">
    <property type="match status" value="1"/>
</dbReference>
<gene>
    <name evidence="3" type="ORF">C884_00362</name>
</gene>
<dbReference type="STRING" id="71999.KPaMU14_07465"/>
<evidence type="ECO:0000256" key="1">
    <source>
        <dbReference type="ARBA" id="ARBA00022630"/>
    </source>
</evidence>
<feature type="domain" description="Flavodoxin-like" evidence="2">
    <location>
        <begin position="57"/>
        <end position="202"/>
    </location>
</feature>
<reference evidence="3 4" key="1">
    <citation type="journal article" date="2014" name="Genome Announc.">
        <title>Draft Genome Sequence of Kocuria palustris PEL.</title>
        <authorList>
            <person name="Sharma G."/>
            <person name="Khatri I."/>
            <person name="Subramanian S."/>
        </authorList>
    </citation>
    <scope>NUCLEOTIDE SEQUENCE [LARGE SCALE GENOMIC DNA]</scope>
    <source>
        <strain evidence="3 4">PEL</strain>
    </source>
</reference>
<accession>M2YD13</accession>
<dbReference type="AlphaFoldDB" id="M2YD13"/>
<dbReference type="InterPro" id="IPR008254">
    <property type="entry name" value="Flavodoxin/NO_synth"/>
</dbReference>
<dbReference type="PROSITE" id="PS50902">
    <property type="entry name" value="FLAVODOXIN_LIKE"/>
    <property type="match status" value="1"/>
</dbReference>
<dbReference type="Proteomes" id="UP000009877">
    <property type="component" value="Unassembled WGS sequence"/>
</dbReference>
<dbReference type="SUPFAM" id="SSF52218">
    <property type="entry name" value="Flavoproteins"/>
    <property type="match status" value="1"/>
</dbReference>
<evidence type="ECO:0000313" key="4">
    <source>
        <dbReference type="Proteomes" id="UP000009877"/>
    </source>
</evidence>
<evidence type="ECO:0000259" key="2">
    <source>
        <dbReference type="PROSITE" id="PS50902"/>
    </source>
</evidence>
<protein>
    <recommendedName>
        <fullName evidence="2">Flavodoxin-like domain-containing protein</fullName>
    </recommendedName>
</protein>
<comment type="caution">
    <text evidence="3">The sequence shown here is derived from an EMBL/GenBank/DDBJ whole genome shotgun (WGS) entry which is preliminary data.</text>
</comment>
<dbReference type="PRINTS" id="PR00369">
    <property type="entry name" value="FLAVODOXIN"/>
</dbReference>